<dbReference type="Gene3D" id="1.10.530.10">
    <property type="match status" value="1"/>
</dbReference>
<feature type="compositionally biased region" description="Low complexity" evidence="1">
    <location>
        <begin position="61"/>
        <end position="76"/>
    </location>
</feature>
<name>A0A318SKT7_9BURK</name>
<dbReference type="GO" id="GO:0008933">
    <property type="term" value="F:peptidoglycan lytic transglycosylase activity"/>
    <property type="evidence" value="ECO:0007669"/>
    <property type="project" value="TreeGrafter"/>
</dbReference>
<evidence type="ECO:0000313" key="5">
    <source>
        <dbReference type="Proteomes" id="UP000247540"/>
    </source>
</evidence>
<feature type="domain" description="Peptidoglycan binding-like" evidence="2">
    <location>
        <begin position="415"/>
        <end position="469"/>
    </location>
</feature>
<dbReference type="Proteomes" id="UP000247540">
    <property type="component" value="Unassembled WGS sequence"/>
</dbReference>
<dbReference type="FunFam" id="1.10.8.350:FF:000001">
    <property type="entry name" value="Lytic murein transglycosylase B"/>
    <property type="match status" value="1"/>
</dbReference>
<dbReference type="EMBL" id="QJTC01000001">
    <property type="protein sequence ID" value="PYE79774.1"/>
    <property type="molecule type" value="Genomic_DNA"/>
</dbReference>
<dbReference type="InterPro" id="IPR043426">
    <property type="entry name" value="MltB-like"/>
</dbReference>
<dbReference type="RefSeq" id="WP_110464070.1">
    <property type="nucleotide sequence ID" value="NZ_JAMOFZ010000002.1"/>
</dbReference>
<keyword evidence="5" id="KW-1185">Reference proteome</keyword>
<dbReference type="OrthoDB" id="9772911at2"/>
<dbReference type="NCBIfam" id="TIGR02283">
    <property type="entry name" value="MltB_2"/>
    <property type="match status" value="1"/>
</dbReference>
<evidence type="ECO:0000259" key="3">
    <source>
        <dbReference type="Pfam" id="PF13406"/>
    </source>
</evidence>
<organism evidence="4 5">
    <name type="scientific">Xylophilus ampelinus</name>
    <dbReference type="NCBI Taxonomy" id="54067"/>
    <lineage>
        <taxon>Bacteria</taxon>
        <taxon>Pseudomonadati</taxon>
        <taxon>Pseudomonadota</taxon>
        <taxon>Betaproteobacteria</taxon>
        <taxon>Burkholderiales</taxon>
        <taxon>Xylophilus</taxon>
    </lineage>
</organism>
<dbReference type="CDD" id="cd13399">
    <property type="entry name" value="Slt35-like"/>
    <property type="match status" value="1"/>
</dbReference>
<reference evidence="4 5" key="1">
    <citation type="submission" date="2018-06" db="EMBL/GenBank/DDBJ databases">
        <title>Genomic Encyclopedia of Type Strains, Phase III (KMG-III): the genomes of soil and plant-associated and newly described type strains.</title>
        <authorList>
            <person name="Whitman W."/>
        </authorList>
    </citation>
    <scope>NUCLEOTIDE SEQUENCE [LARGE SCALE GENOMIC DNA]</scope>
    <source>
        <strain evidence="4 5">CECT 7646</strain>
    </source>
</reference>
<dbReference type="InterPro" id="IPR023346">
    <property type="entry name" value="Lysozyme-like_dom_sf"/>
</dbReference>
<comment type="caution">
    <text evidence="4">The sequence shown here is derived from an EMBL/GenBank/DDBJ whole genome shotgun (WGS) entry which is preliminary data.</text>
</comment>
<dbReference type="SUPFAM" id="SSF53955">
    <property type="entry name" value="Lysozyme-like"/>
    <property type="match status" value="1"/>
</dbReference>
<evidence type="ECO:0000313" key="4">
    <source>
        <dbReference type="EMBL" id="PYE79774.1"/>
    </source>
</evidence>
<dbReference type="SUPFAM" id="SSF47090">
    <property type="entry name" value="PGBD-like"/>
    <property type="match status" value="1"/>
</dbReference>
<feature type="region of interest" description="Disordered" evidence="1">
    <location>
        <begin position="60"/>
        <end position="92"/>
    </location>
</feature>
<dbReference type="InterPro" id="IPR031304">
    <property type="entry name" value="SLT_2"/>
</dbReference>
<protein>
    <submittedName>
        <fullName evidence="4">Lytic murein transglycosylase</fullName>
    </submittedName>
</protein>
<accession>A0A318SKT7</accession>
<dbReference type="InterPro" id="IPR036366">
    <property type="entry name" value="PGBDSf"/>
</dbReference>
<gene>
    <name evidence="4" type="ORF">DFQ15_10194</name>
</gene>
<dbReference type="InterPro" id="IPR036365">
    <property type="entry name" value="PGBD-like_sf"/>
</dbReference>
<dbReference type="PANTHER" id="PTHR30163">
    <property type="entry name" value="MEMBRANE-BOUND LYTIC MUREIN TRANSGLYCOSYLASE B"/>
    <property type="match status" value="1"/>
</dbReference>
<feature type="domain" description="Transglycosylase SLT" evidence="3">
    <location>
        <begin position="103"/>
        <end position="393"/>
    </location>
</feature>
<dbReference type="Pfam" id="PF01471">
    <property type="entry name" value="PG_binding_1"/>
    <property type="match status" value="1"/>
</dbReference>
<dbReference type="Gene3D" id="1.10.8.350">
    <property type="entry name" value="Bacterial muramidase"/>
    <property type="match status" value="1"/>
</dbReference>
<dbReference type="InterPro" id="IPR011970">
    <property type="entry name" value="MltB_2"/>
</dbReference>
<dbReference type="AlphaFoldDB" id="A0A318SKT7"/>
<evidence type="ECO:0000256" key="1">
    <source>
        <dbReference type="SAM" id="MobiDB-lite"/>
    </source>
</evidence>
<dbReference type="PANTHER" id="PTHR30163:SF8">
    <property type="entry name" value="LYTIC MUREIN TRANSGLYCOSYLASE"/>
    <property type="match status" value="1"/>
</dbReference>
<dbReference type="GO" id="GO:0009253">
    <property type="term" value="P:peptidoglycan catabolic process"/>
    <property type="evidence" value="ECO:0007669"/>
    <property type="project" value="TreeGrafter"/>
</dbReference>
<proteinExistence type="predicted"/>
<evidence type="ECO:0000259" key="2">
    <source>
        <dbReference type="Pfam" id="PF01471"/>
    </source>
</evidence>
<dbReference type="InterPro" id="IPR002477">
    <property type="entry name" value="Peptidoglycan-bd-like"/>
</dbReference>
<dbReference type="Pfam" id="PF13406">
    <property type="entry name" value="SLT_2"/>
    <property type="match status" value="1"/>
</dbReference>
<sequence>MPFSSVPAVSSSSVAAPAFDTARFAEPPAAHRRLAACASLVAALALAGCAGPPAATPGIPPGGTSTAPAAPVAAPAAPAPSPAPAPAATATATVHDAAQQAAFARWIADFSAYARTQGIREATLRDAFDGAQYRPRTIDLDRSQPEFVRPVWEYLASAVSEQRVANGRARLAQVRTEADAAQARYRVPAATIAAIWGMESNYGANFGDFPTVDALATLGFEGRRQDWARSELLAALKIIDNGDIDSRHMVGSWAGAMGHTQFLPSSFLAYAVDADGDGRRDIWGSMADVMASTANYLARAGWRPGEPWGVEVQLPPGFDYARADMAVRQDAAAWAAAGLRRADGTALPALTDAAVLLPAGARGPAFLVGPNFRAILRYNNSDSYALAVGMLADRIDGGGPLATQWPVDLPPLGRSALQQMQTALNAKGFPVGTPDGLLGPATRDGLRHYQQSVGLPADGYPTPEVLQRLQAP</sequence>
<dbReference type="Gene3D" id="1.10.101.10">
    <property type="entry name" value="PGBD-like superfamily/PGBD"/>
    <property type="match status" value="1"/>
</dbReference>